<accession>A0A077K7U3</accession>
<evidence type="ECO:0000313" key="1">
    <source>
        <dbReference type="EMBL" id="BAP25650.1"/>
    </source>
</evidence>
<keyword evidence="1" id="KW-0614">Plasmid</keyword>
<sequence>MGKSIFEPCSHHKTCKECLIEEYKDIYPNIAQIAVEGANVILSVDIDKRKSTIKIINDAVIINDGATEDYLCNCITDDEKGCRSVELL</sequence>
<reference evidence="1" key="1">
    <citation type="submission" date="2013-09" db="EMBL/GenBank/DDBJ databases">
        <title>Analysis of type B2 neurotoxin-encoding plasmid in Clostridium botulinum.</title>
        <authorList>
            <person name="Hosomi K."/>
            <person name="Sakaguchi Y."/>
            <person name="Gotoh K."/>
            <person name="Nakamura K."/>
            <person name="Kohda T."/>
            <person name="Mukamoto M."/>
            <person name="Iida T."/>
            <person name="Kozaki S."/>
        </authorList>
    </citation>
    <scope>NUCLEOTIDE SEQUENCE</scope>
    <source>
        <strain evidence="1">111</strain>
        <plasmid evidence="1">pCB111</plasmid>
    </source>
</reference>
<dbReference type="RefSeq" id="WP_032072399.1">
    <property type="nucleotide sequence ID" value="NC_025146.1"/>
</dbReference>
<proteinExistence type="predicted"/>
<dbReference type="EMBL" id="AB855771">
    <property type="protein sequence ID" value="BAP25650.1"/>
    <property type="molecule type" value="Genomic_DNA"/>
</dbReference>
<protein>
    <submittedName>
        <fullName evidence="1">Uncharacterized protein</fullName>
    </submittedName>
</protein>
<geneLocation type="plasmid" evidence="1">
    <name>pCB111</name>
</geneLocation>
<organism evidence="1">
    <name type="scientific">Clostridium botulinum</name>
    <dbReference type="NCBI Taxonomy" id="1491"/>
    <lineage>
        <taxon>Bacteria</taxon>
        <taxon>Bacillati</taxon>
        <taxon>Bacillota</taxon>
        <taxon>Clostridia</taxon>
        <taxon>Eubacteriales</taxon>
        <taxon>Clostridiaceae</taxon>
        <taxon>Clostridium</taxon>
    </lineage>
</organism>
<name>A0A077K7U3_CLOBO</name>
<dbReference type="AlphaFoldDB" id="A0A077K7U3"/>